<dbReference type="InterPro" id="IPR009400">
    <property type="entry name" value="TFIIH_TTDA/Tfb5"/>
</dbReference>
<keyword evidence="11" id="KW-1185">Reference proteome</keyword>
<comment type="subunit">
    <text evidence="9">Component of the 7-subunit TFIIH core complex.</text>
</comment>
<evidence type="ECO:0000256" key="3">
    <source>
        <dbReference type="ARBA" id="ARBA00007470"/>
    </source>
</evidence>
<dbReference type="InterPro" id="IPR035935">
    <property type="entry name" value="TFB5-like_sf"/>
</dbReference>
<gene>
    <name evidence="10" type="ORF">OnM2_036037</name>
</gene>
<dbReference type="GO" id="GO:0005675">
    <property type="term" value="C:transcription factor TFIIH holo complex"/>
    <property type="evidence" value="ECO:0007669"/>
    <property type="project" value="TreeGrafter"/>
</dbReference>
<protein>
    <recommendedName>
        <fullName evidence="9">General transcription and DNA repair factor IIH subunit TFB5</fullName>
    </recommendedName>
</protein>
<keyword evidence="7 9" id="KW-0234">DNA repair</keyword>
<dbReference type="OrthoDB" id="354at2759"/>
<name>A0A420HXH1_9PEZI</name>
<dbReference type="EMBL" id="MCFK01003614">
    <property type="protein sequence ID" value="RKF62100.1"/>
    <property type="molecule type" value="Genomic_DNA"/>
</dbReference>
<comment type="function">
    <text evidence="1">Component of the general transcription and DNA repair factor IIH (TFIIH) core complex, which is involved in general and transcription-coupled nucleotide excision repair (NER) of damaged DNA and, when complexed to TFIIK, in RNA transcription by RNA polymerase II. In NER, TFIIH acts by opening DNA around the lesion to allow the excision of the damaged oligonucleotide and its replacement by a new DNA fragment. In transcription, TFIIH has an essential role in transcription initiation. When the pre-initiation complex (PIC) has been established, TFIIH is required for promoter opening and promoter escape. Phosphorylation of the C-terminal tail (CTD) of the largest subunit of RNA polymerase II by the kinase module TFIIK controls the initiation of transcription.</text>
</comment>
<comment type="function">
    <text evidence="9">In NER, TFIIH acts by opening DNA around the lesion to allow the excision of the damaged oligonucleotide and its replacement by a new DNA fragment. In transcription, TFIIH has an essential role in transcription initiation. When the pre-initiation complex (PIC) has been established, TFIIH is required for promoter opening and promoter escape.</text>
</comment>
<evidence type="ECO:0000256" key="1">
    <source>
        <dbReference type="ARBA" id="ARBA00002817"/>
    </source>
</evidence>
<evidence type="ECO:0000256" key="9">
    <source>
        <dbReference type="RuleBase" id="RU368032"/>
    </source>
</evidence>
<evidence type="ECO:0000256" key="7">
    <source>
        <dbReference type="ARBA" id="ARBA00023204"/>
    </source>
</evidence>
<comment type="similarity">
    <text evidence="3 9">Belongs to the TFB5 family.</text>
</comment>
<dbReference type="Proteomes" id="UP000286134">
    <property type="component" value="Unassembled WGS sequence"/>
</dbReference>
<keyword evidence="6 9" id="KW-0804">Transcription</keyword>
<accession>A0A420HXH1</accession>
<proteinExistence type="inferred from homology"/>
<dbReference type="SMART" id="SM01395">
    <property type="entry name" value="Tbf5"/>
    <property type="match status" value="1"/>
</dbReference>
<dbReference type="PANTHER" id="PTHR28580:SF1">
    <property type="entry name" value="GENERAL TRANSCRIPTION FACTOR IIH SUBUNIT 5"/>
    <property type="match status" value="1"/>
</dbReference>
<evidence type="ECO:0000256" key="6">
    <source>
        <dbReference type="ARBA" id="ARBA00023163"/>
    </source>
</evidence>
<dbReference type="STRING" id="212602.A0A420HXH1"/>
<dbReference type="Gene3D" id="3.30.70.1220">
    <property type="entry name" value="TFB5-like"/>
    <property type="match status" value="1"/>
</dbReference>
<comment type="subcellular location">
    <subcellularLocation>
        <location evidence="2 9">Nucleus</location>
    </subcellularLocation>
</comment>
<keyword evidence="5 9" id="KW-0805">Transcription regulation</keyword>
<keyword evidence="4 9" id="KW-0227">DNA damage</keyword>
<comment type="caution">
    <text evidence="10">The sequence shown here is derived from an EMBL/GenBank/DDBJ whole genome shotgun (WGS) entry which is preliminary data.</text>
</comment>
<evidence type="ECO:0000256" key="8">
    <source>
        <dbReference type="ARBA" id="ARBA00023242"/>
    </source>
</evidence>
<evidence type="ECO:0000313" key="10">
    <source>
        <dbReference type="EMBL" id="RKF62100.1"/>
    </source>
</evidence>
<dbReference type="AlphaFoldDB" id="A0A420HXH1"/>
<sequence>MPRAIRGVLVECDPSIKAIIVKIDSASHAYIIEELNDQTLVIKENMLAQLKRQLDEVREISMLANPSSATLTVTATDSQRNSSGN</sequence>
<dbReference type="GO" id="GO:0006294">
    <property type="term" value="P:nucleotide-excision repair, preincision complex assembly"/>
    <property type="evidence" value="ECO:0007669"/>
    <property type="project" value="TreeGrafter"/>
</dbReference>
<dbReference type="GO" id="GO:0006367">
    <property type="term" value="P:transcription initiation at RNA polymerase II promoter"/>
    <property type="evidence" value="ECO:0007669"/>
    <property type="project" value="UniProtKB-UniRule"/>
</dbReference>
<dbReference type="SUPFAM" id="SSF142897">
    <property type="entry name" value="TFB5-like"/>
    <property type="match status" value="1"/>
</dbReference>
<dbReference type="PANTHER" id="PTHR28580">
    <property type="entry name" value="GENERAL TRANSCRIPTION FACTOR IIH SUBUNIT 5"/>
    <property type="match status" value="1"/>
</dbReference>
<dbReference type="Pfam" id="PF06331">
    <property type="entry name" value="Tfb5"/>
    <property type="match status" value="1"/>
</dbReference>
<evidence type="ECO:0000256" key="2">
    <source>
        <dbReference type="ARBA" id="ARBA00004123"/>
    </source>
</evidence>
<organism evidence="10 11">
    <name type="scientific">Erysiphe neolycopersici</name>
    <dbReference type="NCBI Taxonomy" id="212602"/>
    <lineage>
        <taxon>Eukaryota</taxon>
        <taxon>Fungi</taxon>
        <taxon>Dikarya</taxon>
        <taxon>Ascomycota</taxon>
        <taxon>Pezizomycotina</taxon>
        <taxon>Leotiomycetes</taxon>
        <taxon>Erysiphales</taxon>
        <taxon>Erysiphaceae</taxon>
        <taxon>Erysiphe</taxon>
    </lineage>
</organism>
<keyword evidence="8 9" id="KW-0539">Nucleus</keyword>
<evidence type="ECO:0000313" key="11">
    <source>
        <dbReference type="Proteomes" id="UP000286134"/>
    </source>
</evidence>
<dbReference type="GO" id="GO:0000439">
    <property type="term" value="C:transcription factor TFIIH core complex"/>
    <property type="evidence" value="ECO:0007669"/>
    <property type="project" value="UniProtKB-UniRule"/>
</dbReference>
<evidence type="ECO:0000256" key="4">
    <source>
        <dbReference type="ARBA" id="ARBA00022763"/>
    </source>
</evidence>
<dbReference type="FunFam" id="3.30.70.1220:FF:000002">
    <property type="entry name" value="RNA polymerase II transcription factor B subunit 5"/>
    <property type="match status" value="1"/>
</dbReference>
<evidence type="ECO:0000256" key="5">
    <source>
        <dbReference type="ARBA" id="ARBA00023015"/>
    </source>
</evidence>
<reference evidence="10 11" key="1">
    <citation type="journal article" date="2018" name="BMC Genomics">
        <title>Comparative genome analyses reveal sequence features reflecting distinct modes of host-adaptation between dicot and monocot powdery mildew.</title>
        <authorList>
            <person name="Wu Y."/>
            <person name="Ma X."/>
            <person name="Pan Z."/>
            <person name="Kale S.D."/>
            <person name="Song Y."/>
            <person name="King H."/>
            <person name="Zhang Q."/>
            <person name="Presley C."/>
            <person name="Deng X."/>
            <person name="Wei C.I."/>
            <person name="Xiao S."/>
        </authorList>
    </citation>
    <scope>NUCLEOTIDE SEQUENCE [LARGE SCALE GENOMIC DNA]</scope>
    <source>
        <strain evidence="10">UMSG2</strain>
    </source>
</reference>